<reference evidence="3" key="1">
    <citation type="submission" date="2020-08" db="EMBL/GenBank/DDBJ databases">
        <title>Genome public.</title>
        <authorList>
            <person name="Liu C."/>
            <person name="Sun Q."/>
        </authorList>
    </citation>
    <scope>NUCLEOTIDE SEQUENCE</scope>
    <source>
        <strain evidence="3">BX7</strain>
    </source>
</reference>
<gene>
    <name evidence="3" type="ORF">H8695_02420</name>
</gene>
<keyword evidence="1" id="KW-0472">Membrane</keyword>
<organism evidence="3 4">
    <name type="scientific">Feifania hominis</name>
    <dbReference type="NCBI Taxonomy" id="2763660"/>
    <lineage>
        <taxon>Bacteria</taxon>
        <taxon>Bacillati</taxon>
        <taxon>Bacillota</taxon>
        <taxon>Clostridia</taxon>
        <taxon>Eubacteriales</taxon>
        <taxon>Feifaniaceae</taxon>
        <taxon>Feifania</taxon>
    </lineage>
</organism>
<comment type="caution">
    <text evidence="3">The sequence shown here is derived from an EMBL/GenBank/DDBJ whole genome shotgun (WGS) entry which is preliminary data.</text>
</comment>
<dbReference type="InterPro" id="IPR002550">
    <property type="entry name" value="CNNM"/>
</dbReference>
<feature type="domain" description="CNNM transmembrane" evidence="2">
    <location>
        <begin position="39"/>
        <end position="174"/>
    </location>
</feature>
<evidence type="ECO:0000259" key="2">
    <source>
        <dbReference type="Pfam" id="PF01595"/>
    </source>
</evidence>
<dbReference type="RefSeq" id="WP_249299277.1">
    <property type="nucleotide sequence ID" value="NZ_JACRSP010000001.1"/>
</dbReference>
<accession>A0A926HU41</accession>
<keyword evidence="1" id="KW-1133">Transmembrane helix</keyword>
<name>A0A926HU41_9FIRM</name>
<proteinExistence type="predicted"/>
<keyword evidence="1" id="KW-0812">Transmembrane</keyword>
<sequence>MNIKWVITTITLTFTLSVVFYLISDSVLPLLSVVSSFVVLLVFIFIGIFFDLIGTAVQTADERPFHSMSARKVDAAREAVSLIRNAEKVANVCNDVIGDISGIISGSTGAIIISFLIASNPGLNSIVVGTVLTSLVAAVTVGGKAVGKTIAINNANTIIYAVARVISLFKKIFRVSR</sequence>
<feature type="transmembrane region" description="Helical" evidence="1">
    <location>
        <begin position="5"/>
        <end position="24"/>
    </location>
</feature>
<feature type="transmembrane region" description="Helical" evidence="1">
    <location>
        <begin position="30"/>
        <end position="53"/>
    </location>
</feature>
<dbReference type="EMBL" id="JACRSP010000001">
    <property type="protein sequence ID" value="MBC8535550.1"/>
    <property type="molecule type" value="Genomic_DNA"/>
</dbReference>
<dbReference type="Pfam" id="PF01595">
    <property type="entry name" value="CNNM"/>
    <property type="match status" value="1"/>
</dbReference>
<dbReference type="AlphaFoldDB" id="A0A926HU41"/>
<evidence type="ECO:0000256" key="1">
    <source>
        <dbReference type="SAM" id="Phobius"/>
    </source>
</evidence>
<evidence type="ECO:0000313" key="3">
    <source>
        <dbReference type="EMBL" id="MBC8535550.1"/>
    </source>
</evidence>
<keyword evidence="4" id="KW-1185">Reference proteome</keyword>
<evidence type="ECO:0000313" key="4">
    <source>
        <dbReference type="Proteomes" id="UP000620366"/>
    </source>
</evidence>
<dbReference type="Proteomes" id="UP000620366">
    <property type="component" value="Unassembled WGS sequence"/>
</dbReference>
<protein>
    <recommendedName>
        <fullName evidence="2">CNNM transmembrane domain-containing protein</fullName>
    </recommendedName>
</protein>